<dbReference type="Gene3D" id="3.10.129.10">
    <property type="entry name" value="Hotdog Thioesterase"/>
    <property type="match status" value="3"/>
</dbReference>
<name>A0A1I7X3T3_HETBA</name>
<evidence type="ECO:0000313" key="6">
    <source>
        <dbReference type="Proteomes" id="UP000095283"/>
    </source>
</evidence>
<comment type="similarity">
    <text evidence="1">Belongs to the acyl coenzyme A hydrolase family.</text>
</comment>
<evidence type="ECO:0000313" key="7">
    <source>
        <dbReference type="WBParaSite" id="Hba_12124"/>
    </source>
</evidence>
<dbReference type="Pfam" id="PF03061">
    <property type="entry name" value="4HBT"/>
    <property type="match status" value="1"/>
</dbReference>
<dbReference type="SUPFAM" id="SSF54637">
    <property type="entry name" value="Thioesterase/thiol ester dehydrase-isomerase"/>
    <property type="match status" value="2"/>
</dbReference>
<keyword evidence="3" id="KW-0378">Hydrolase</keyword>
<dbReference type="PANTHER" id="PTHR12655:SF0">
    <property type="entry name" value="ACYL-COENZYME A THIOESTERASE 9, MITOCHONDRIAL"/>
    <property type="match status" value="1"/>
</dbReference>
<dbReference type="AlphaFoldDB" id="A0A1I7X3T3"/>
<dbReference type="PANTHER" id="PTHR12655">
    <property type="entry name" value="ACYL-COA THIOESTERASE"/>
    <property type="match status" value="1"/>
</dbReference>
<evidence type="ECO:0000256" key="4">
    <source>
        <dbReference type="ARBA" id="ARBA00022946"/>
    </source>
</evidence>
<dbReference type="InterPro" id="IPR029069">
    <property type="entry name" value="HotDog_dom_sf"/>
</dbReference>
<keyword evidence="4" id="KW-0809">Transit peptide</keyword>
<accession>A0A1I7X3T3</accession>
<sequence length="753" mass="87668">MSEEAKRLNERINLITGEVTKKMTETQQKIRDEMMLKYGALESVCHNQIFNFKNTFFNLLTMKTQNTNYGEIEKDLKKKLEERTRVQGEQLEALNKQIMVSIIRRNNKKIRNVDKTKQKDRFQKINEALAALEHHLELGNNKVDKIMNAEIQSRKLHEKGLLSKITEVEDKLNNYIRGLTKSVDDVKAGKENIKIPALDIDALRREMEVIASDKNKLSMEGLLKLEEKISSLQTDIFIILISHKYISQVILIYLRTKLESWMMFSLIWKKRKKKSGIKLRSKYRKIYLAIQELQEAFQKLQARGANFPENDHNSVNIRREVDECKVAIKKLAESVTTVKNVLEKKIADESKKFRYAPEMRTYSITANIPTVDEMVKQMLNHLKVSNNSYICSDHISLKELEPRTMSDSHKEFRIPLSSDTTIQNSYLSGANEHVRIGKLLEDLDRFAVYVCYSHNRETGKTLAEAGSLPRTIVTAGVDRIDMHSMEASMRIFQEDNRNDMVQILRARFIMVSRQPDDATKKVPVHPLRARIPDEAMIISAGEEANKERKRSKIVSLLTTYPSNEEMQFLHDIFLHGTKERSDGLYSFDLKWLHETRMEWCGICFREHQNMYGKIFGGFLMRQALELAYANAKLFSKGRVHTVSVDDISFQHPVELGNILHLICHITYTRGKYIQTRVTAEVTDTKTFHRRTTNIFHFTMEVNGEKNVSIFLFFYCFPLFLRNVKQVIPKYYADGMLHLSGKRHLEKSLQHVFD</sequence>
<proteinExistence type="inferred from homology"/>
<evidence type="ECO:0000256" key="2">
    <source>
        <dbReference type="ARBA" id="ARBA00022737"/>
    </source>
</evidence>
<dbReference type="GO" id="GO:0006637">
    <property type="term" value="P:acyl-CoA metabolic process"/>
    <property type="evidence" value="ECO:0007669"/>
    <property type="project" value="TreeGrafter"/>
</dbReference>
<evidence type="ECO:0000259" key="5">
    <source>
        <dbReference type="PROSITE" id="PS51770"/>
    </source>
</evidence>
<dbReference type="WBParaSite" id="Hba_12124">
    <property type="protein sequence ID" value="Hba_12124"/>
    <property type="gene ID" value="Hba_12124"/>
</dbReference>
<dbReference type="GO" id="GO:0047617">
    <property type="term" value="F:fatty acyl-CoA hydrolase activity"/>
    <property type="evidence" value="ECO:0007669"/>
    <property type="project" value="TreeGrafter"/>
</dbReference>
<feature type="domain" description="HotDog ACOT-type" evidence="5">
    <location>
        <begin position="593"/>
        <end position="705"/>
    </location>
</feature>
<reference evidence="7" key="1">
    <citation type="submission" date="2016-11" db="UniProtKB">
        <authorList>
            <consortium name="WormBaseParasite"/>
        </authorList>
    </citation>
    <scope>IDENTIFICATION</scope>
</reference>
<protein>
    <submittedName>
        <fullName evidence="7">HotDog ACOT-type domain-containing protein</fullName>
    </submittedName>
</protein>
<dbReference type="InterPro" id="IPR033120">
    <property type="entry name" value="HOTDOG_ACOT"/>
</dbReference>
<dbReference type="InterPro" id="IPR006683">
    <property type="entry name" value="Thioestr_dom"/>
</dbReference>
<evidence type="ECO:0000256" key="1">
    <source>
        <dbReference type="ARBA" id="ARBA00010458"/>
    </source>
</evidence>
<organism evidence="6 7">
    <name type="scientific">Heterorhabditis bacteriophora</name>
    <name type="common">Entomopathogenic nematode worm</name>
    <dbReference type="NCBI Taxonomy" id="37862"/>
    <lineage>
        <taxon>Eukaryota</taxon>
        <taxon>Metazoa</taxon>
        <taxon>Ecdysozoa</taxon>
        <taxon>Nematoda</taxon>
        <taxon>Chromadorea</taxon>
        <taxon>Rhabditida</taxon>
        <taxon>Rhabditina</taxon>
        <taxon>Rhabditomorpha</taxon>
        <taxon>Strongyloidea</taxon>
        <taxon>Heterorhabditidae</taxon>
        <taxon>Heterorhabditis</taxon>
    </lineage>
</organism>
<dbReference type="CDD" id="cd03442">
    <property type="entry name" value="BFIT_BACH"/>
    <property type="match status" value="1"/>
</dbReference>
<dbReference type="GO" id="GO:0005739">
    <property type="term" value="C:mitochondrion"/>
    <property type="evidence" value="ECO:0007669"/>
    <property type="project" value="TreeGrafter"/>
</dbReference>
<dbReference type="Proteomes" id="UP000095283">
    <property type="component" value="Unplaced"/>
</dbReference>
<keyword evidence="2" id="KW-0677">Repeat</keyword>
<evidence type="ECO:0000256" key="3">
    <source>
        <dbReference type="ARBA" id="ARBA00022801"/>
    </source>
</evidence>
<keyword evidence="6" id="KW-1185">Reference proteome</keyword>
<dbReference type="PROSITE" id="PS51770">
    <property type="entry name" value="HOTDOG_ACOT"/>
    <property type="match status" value="1"/>
</dbReference>